<evidence type="ECO:0000313" key="2">
    <source>
        <dbReference type="Proteomes" id="UP000549394"/>
    </source>
</evidence>
<dbReference type="OrthoDB" id="2123049at2759"/>
<organism evidence="1 2">
    <name type="scientific">Dimorphilus gyrociliatus</name>
    <dbReference type="NCBI Taxonomy" id="2664684"/>
    <lineage>
        <taxon>Eukaryota</taxon>
        <taxon>Metazoa</taxon>
        <taxon>Spiralia</taxon>
        <taxon>Lophotrochozoa</taxon>
        <taxon>Annelida</taxon>
        <taxon>Polychaeta</taxon>
        <taxon>Polychaeta incertae sedis</taxon>
        <taxon>Dinophilidae</taxon>
        <taxon>Dimorphilus</taxon>
    </lineage>
</organism>
<comment type="caution">
    <text evidence="1">The sequence shown here is derived from an EMBL/GenBank/DDBJ whole genome shotgun (WGS) entry which is preliminary data.</text>
</comment>
<dbReference type="InterPro" id="IPR036322">
    <property type="entry name" value="WD40_repeat_dom_sf"/>
</dbReference>
<dbReference type="EMBL" id="CAJFCJ010000004">
    <property type="protein sequence ID" value="CAD5113731.1"/>
    <property type="molecule type" value="Genomic_DNA"/>
</dbReference>
<protein>
    <submittedName>
        <fullName evidence="1">DgyrCDS2896</fullName>
    </submittedName>
</protein>
<dbReference type="Proteomes" id="UP000549394">
    <property type="component" value="Unassembled WGS sequence"/>
</dbReference>
<evidence type="ECO:0000313" key="1">
    <source>
        <dbReference type="EMBL" id="CAD5113731.1"/>
    </source>
</evidence>
<dbReference type="SUPFAM" id="SSF50978">
    <property type="entry name" value="WD40 repeat-like"/>
    <property type="match status" value="1"/>
</dbReference>
<accession>A0A7I8VEB9</accession>
<proteinExistence type="predicted"/>
<sequence>MPANTITTVVSFKKQFRAEILNKFTTLAVGYLDGDNREVLVTCGEDGVLHVYTIDNSTDSDQCLKKIKTLDSKCSSIQCICIAEVTRFGSNDLIVADSKGHIVVFFKEQIVCRKKVSDYPLSSLAVYNKPNGMVVIVAADIEGMIVAFNPYIEFWKFHISNIPIPKGPSSLVKILAIHIAHLKMSENTVDYILISDTARQLLFLRNGKLVHKIILPFCATAISSGYYQKSSTNTEIAIASENGSIHLLNNTEIILNDYANLNVPVKKMKTIRVTHCKDTVDTLICTGNFDSVFGVRDGTVSQYETTDWIENTSITDSSSLYLGSKDNSLFSIKLDLDS</sequence>
<reference evidence="1 2" key="1">
    <citation type="submission" date="2020-08" db="EMBL/GenBank/DDBJ databases">
        <authorList>
            <person name="Hejnol A."/>
        </authorList>
    </citation>
    <scope>NUCLEOTIDE SEQUENCE [LARGE SCALE GENOMIC DNA]</scope>
</reference>
<dbReference type="InterPro" id="IPR015943">
    <property type="entry name" value="WD40/YVTN_repeat-like_dom_sf"/>
</dbReference>
<dbReference type="AlphaFoldDB" id="A0A7I8VEB9"/>
<dbReference type="Gene3D" id="2.130.10.10">
    <property type="entry name" value="YVTN repeat-like/Quinoprotein amine dehydrogenase"/>
    <property type="match status" value="1"/>
</dbReference>
<keyword evidence="2" id="KW-1185">Reference proteome</keyword>
<name>A0A7I8VEB9_9ANNE</name>
<gene>
    <name evidence="1" type="ORF">DGYR_LOCUS2674</name>
</gene>